<evidence type="ECO:0000313" key="3">
    <source>
        <dbReference type="Proteomes" id="UP000053593"/>
    </source>
</evidence>
<feature type="compositionally biased region" description="Basic and acidic residues" evidence="1">
    <location>
        <begin position="47"/>
        <end position="56"/>
    </location>
</feature>
<dbReference type="Proteomes" id="UP000053593">
    <property type="component" value="Unassembled WGS sequence"/>
</dbReference>
<dbReference type="AlphaFoldDB" id="A0A0D0BE19"/>
<feature type="region of interest" description="Disordered" evidence="1">
    <location>
        <begin position="1"/>
        <end position="81"/>
    </location>
</feature>
<sequence>MPDNGMAFGSITGANQDPSNTLNADIQLHRSPTEPGEIRETAPPQDRGTKSMDEGTNHSSPLLDKVSRNKGKEREAEMVSDSRGQILELRPLLFSPLQEVENIAEKTPKMEVGSSYHISPHSLGSVNKHPDTVATLLSIMQQQQAQLQADMNASMKLFMDSQAEKARQQNNELWKLVSMLLPNAKEEVEQEILHTPPQQPPTKATDTQKNVAEHATNVQVPITLEQGKVAEKTTNVQAPVEQGTTNPKSSQWGNDIVRLTTMYIYLNGRTYNEMVNDPCFVRIPGCT</sequence>
<gene>
    <name evidence="2" type="ORF">GYMLUDRAFT_243137</name>
</gene>
<evidence type="ECO:0000256" key="1">
    <source>
        <dbReference type="SAM" id="MobiDB-lite"/>
    </source>
</evidence>
<proteinExistence type="predicted"/>
<feature type="compositionally biased region" description="Basic and acidic residues" evidence="1">
    <location>
        <begin position="27"/>
        <end position="40"/>
    </location>
</feature>
<organism evidence="2 3">
    <name type="scientific">Collybiopsis luxurians FD-317 M1</name>
    <dbReference type="NCBI Taxonomy" id="944289"/>
    <lineage>
        <taxon>Eukaryota</taxon>
        <taxon>Fungi</taxon>
        <taxon>Dikarya</taxon>
        <taxon>Basidiomycota</taxon>
        <taxon>Agaricomycotina</taxon>
        <taxon>Agaricomycetes</taxon>
        <taxon>Agaricomycetidae</taxon>
        <taxon>Agaricales</taxon>
        <taxon>Marasmiineae</taxon>
        <taxon>Omphalotaceae</taxon>
        <taxon>Collybiopsis</taxon>
        <taxon>Collybiopsis luxurians</taxon>
    </lineage>
</organism>
<accession>A0A0D0BE19</accession>
<dbReference type="HOGENOM" id="CLU_1065802_0_0_1"/>
<reference evidence="2 3" key="1">
    <citation type="submission" date="2014-04" db="EMBL/GenBank/DDBJ databases">
        <title>Evolutionary Origins and Diversification of the Mycorrhizal Mutualists.</title>
        <authorList>
            <consortium name="DOE Joint Genome Institute"/>
            <consortium name="Mycorrhizal Genomics Consortium"/>
            <person name="Kohler A."/>
            <person name="Kuo A."/>
            <person name="Nagy L.G."/>
            <person name="Floudas D."/>
            <person name="Copeland A."/>
            <person name="Barry K.W."/>
            <person name="Cichocki N."/>
            <person name="Veneault-Fourrey C."/>
            <person name="LaButti K."/>
            <person name="Lindquist E.A."/>
            <person name="Lipzen A."/>
            <person name="Lundell T."/>
            <person name="Morin E."/>
            <person name="Murat C."/>
            <person name="Riley R."/>
            <person name="Ohm R."/>
            <person name="Sun H."/>
            <person name="Tunlid A."/>
            <person name="Henrissat B."/>
            <person name="Grigoriev I.V."/>
            <person name="Hibbett D.S."/>
            <person name="Martin F."/>
        </authorList>
    </citation>
    <scope>NUCLEOTIDE SEQUENCE [LARGE SCALE GENOMIC DNA]</scope>
    <source>
        <strain evidence="2 3">FD-317 M1</strain>
    </source>
</reference>
<feature type="compositionally biased region" description="Polar residues" evidence="1">
    <location>
        <begin position="12"/>
        <end position="24"/>
    </location>
</feature>
<evidence type="ECO:0000313" key="2">
    <source>
        <dbReference type="EMBL" id="KIK61990.1"/>
    </source>
</evidence>
<name>A0A0D0BE19_9AGAR</name>
<protein>
    <submittedName>
        <fullName evidence="2">Uncharacterized protein</fullName>
    </submittedName>
</protein>
<keyword evidence="3" id="KW-1185">Reference proteome</keyword>
<dbReference type="EMBL" id="KN834769">
    <property type="protein sequence ID" value="KIK61990.1"/>
    <property type="molecule type" value="Genomic_DNA"/>
</dbReference>
<feature type="compositionally biased region" description="Basic and acidic residues" evidence="1">
    <location>
        <begin position="65"/>
        <end position="77"/>
    </location>
</feature>